<dbReference type="EMBL" id="JAGFNK010000076">
    <property type="protein sequence ID" value="KAI9508926.1"/>
    <property type="molecule type" value="Genomic_DNA"/>
</dbReference>
<protein>
    <submittedName>
        <fullName evidence="1">Uncharacterized protein</fullName>
    </submittedName>
</protein>
<gene>
    <name evidence="1" type="ORF">F5148DRAFT_1191471</name>
</gene>
<accession>A0ACC0UBR8</accession>
<dbReference type="Proteomes" id="UP001207468">
    <property type="component" value="Unassembled WGS sequence"/>
</dbReference>
<name>A0ACC0UBR8_9AGAM</name>
<evidence type="ECO:0000313" key="2">
    <source>
        <dbReference type="Proteomes" id="UP001207468"/>
    </source>
</evidence>
<evidence type="ECO:0000313" key="1">
    <source>
        <dbReference type="EMBL" id="KAI9508926.1"/>
    </source>
</evidence>
<proteinExistence type="predicted"/>
<sequence length="495" mass="54779">MYQARVLELKQLILAEEARFNSGRKDAEDFGVDESAFDRTALSPKSERVSAIEGSGSDLTGVSDTSSSAPQVQADQPFPEEDMVQRQLDEDLTIPDALPNATTPPSSLGGDVEQSVAQELSPMPSPVVIDYVDEHARSSPRPRHESPDPLDLITPAEDDGELESLPTHKRAEAVRPSSSPACPLEGSDRAVSVESKHSNIPEPTKIVEVHQVRETLERLMTSELVECPEAKDKIGSDKPTVVSTSNPVEGEMSTEDGSQMLQKDDVSVHSLFEPTIVVQAVQSRLPLEGATTSVACTPETGPYVTRLEGEYTTKRKFPEDTQLKQDDEMETEQEDGHEAASPDAEPSRRDHKRKVSEAASIFSDAARDSKRTREDSQPVDDDESSPVIIMVHSQISQHRNGNIFHNPIKTSEAPDYYDIVKRPMDLKTIKSRIREGQIASSDEFQRDVYLMFANSLMYNRPGSDIYTMAEEMMLESEAQINSFRQTEGIIKGSHR</sequence>
<organism evidence="1 2">
    <name type="scientific">Russula earlei</name>
    <dbReference type="NCBI Taxonomy" id="71964"/>
    <lineage>
        <taxon>Eukaryota</taxon>
        <taxon>Fungi</taxon>
        <taxon>Dikarya</taxon>
        <taxon>Basidiomycota</taxon>
        <taxon>Agaricomycotina</taxon>
        <taxon>Agaricomycetes</taxon>
        <taxon>Russulales</taxon>
        <taxon>Russulaceae</taxon>
        <taxon>Russula</taxon>
    </lineage>
</organism>
<comment type="caution">
    <text evidence="1">The sequence shown here is derived from an EMBL/GenBank/DDBJ whole genome shotgun (WGS) entry which is preliminary data.</text>
</comment>
<reference evidence="1" key="1">
    <citation type="submission" date="2021-03" db="EMBL/GenBank/DDBJ databases">
        <title>Evolutionary priming and transition to the ectomycorrhizal habit in an iconic lineage of mushroom-forming fungi: is preadaptation a requirement?</title>
        <authorList>
            <consortium name="DOE Joint Genome Institute"/>
            <person name="Looney B.P."/>
            <person name="Miyauchi S."/>
            <person name="Morin E."/>
            <person name="Drula E."/>
            <person name="Courty P.E."/>
            <person name="Chicoki N."/>
            <person name="Fauchery L."/>
            <person name="Kohler A."/>
            <person name="Kuo A."/>
            <person name="LaButti K."/>
            <person name="Pangilinan J."/>
            <person name="Lipzen A."/>
            <person name="Riley R."/>
            <person name="Andreopoulos W."/>
            <person name="He G."/>
            <person name="Johnson J."/>
            <person name="Barry K.W."/>
            <person name="Grigoriev I.V."/>
            <person name="Nagy L."/>
            <person name="Hibbett D."/>
            <person name="Henrissat B."/>
            <person name="Matheny P.B."/>
            <person name="Labbe J."/>
            <person name="Martin A.F."/>
        </authorList>
    </citation>
    <scope>NUCLEOTIDE SEQUENCE</scope>
    <source>
        <strain evidence="1">BPL698</strain>
    </source>
</reference>
<keyword evidence="2" id="KW-1185">Reference proteome</keyword>